<evidence type="ECO:0000313" key="1">
    <source>
        <dbReference type="EMBL" id="TDY63358.1"/>
    </source>
</evidence>
<organism evidence="1 2">
    <name type="scientific">Algibacter lectus</name>
    <dbReference type="NCBI Taxonomy" id="221126"/>
    <lineage>
        <taxon>Bacteria</taxon>
        <taxon>Pseudomonadati</taxon>
        <taxon>Bacteroidota</taxon>
        <taxon>Flavobacteriia</taxon>
        <taxon>Flavobacteriales</taxon>
        <taxon>Flavobacteriaceae</taxon>
        <taxon>Algibacter</taxon>
    </lineage>
</organism>
<accession>A0A4R8MEE1</accession>
<keyword evidence="2" id="KW-1185">Reference proteome</keyword>
<protein>
    <submittedName>
        <fullName evidence="1">Uncharacterized protein</fullName>
    </submittedName>
</protein>
<name>A0A4R8MEE1_9FLAO</name>
<dbReference type="AlphaFoldDB" id="A0A4R8MEE1"/>
<dbReference type="EMBL" id="SORL01000007">
    <property type="protein sequence ID" value="TDY63358.1"/>
    <property type="molecule type" value="Genomic_DNA"/>
</dbReference>
<dbReference type="RefSeq" id="WP_133965548.1">
    <property type="nucleotide sequence ID" value="NZ_SORL01000007.1"/>
</dbReference>
<reference evidence="1 2" key="1">
    <citation type="submission" date="2019-03" db="EMBL/GenBank/DDBJ databases">
        <title>Genomic Encyclopedia of Type Strains, Phase III (KMG-III): the genomes of soil and plant-associated and newly described type strains.</title>
        <authorList>
            <person name="Whitman W."/>
        </authorList>
    </citation>
    <scope>NUCLEOTIDE SEQUENCE [LARGE SCALE GENOMIC DNA]</scope>
    <source>
        <strain evidence="1 2">CECT 8301</strain>
    </source>
</reference>
<dbReference type="Proteomes" id="UP000294824">
    <property type="component" value="Unassembled WGS sequence"/>
</dbReference>
<comment type="caution">
    <text evidence="1">The sequence shown here is derived from an EMBL/GenBank/DDBJ whole genome shotgun (WGS) entry which is preliminary data.</text>
</comment>
<evidence type="ECO:0000313" key="2">
    <source>
        <dbReference type="Proteomes" id="UP000294824"/>
    </source>
</evidence>
<sequence length="122" mass="14050">MKKEIIDWLFNIEKIDGIPPNSLIAFNLGLIESEQGFMIYFVGAFEYSEDDDDWACIEPPTKPYRYLKLPDKVQKESWESVLELCKNTLTELENEGSLNKTLIKNAKAITTGFDEGELIKIR</sequence>
<gene>
    <name evidence="1" type="ORF">DFQ06_0233</name>
</gene>
<proteinExistence type="predicted"/>